<dbReference type="InterPro" id="IPR023996">
    <property type="entry name" value="TonB-dep_OMP_SusC/RagA"/>
</dbReference>
<dbReference type="Gene3D" id="2.60.40.1120">
    <property type="entry name" value="Carboxypeptidase-like, regulatory domain"/>
    <property type="match status" value="1"/>
</dbReference>
<dbReference type="InterPro" id="IPR039426">
    <property type="entry name" value="TonB-dep_rcpt-like"/>
</dbReference>
<feature type="chain" id="PRO_5046938016" evidence="8">
    <location>
        <begin position="18"/>
        <end position="1180"/>
    </location>
</feature>
<dbReference type="PROSITE" id="PS52016">
    <property type="entry name" value="TONB_DEPENDENT_REC_3"/>
    <property type="match status" value="1"/>
</dbReference>
<evidence type="ECO:0000256" key="6">
    <source>
        <dbReference type="ARBA" id="ARBA00023237"/>
    </source>
</evidence>
<dbReference type="InterPro" id="IPR008969">
    <property type="entry name" value="CarboxyPept-like_regulatory"/>
</dbReference>
<organism evidence="10 11">
    <name type="scientific">Chitinophaga rhizophila</name>
    <dbReference type="NCBI Taxonomy" id="2866212"/>
    <lineage>
        <taxon>Bacteria</taxon>
        <taxon>Pseudomonadati</taxon>
        <taxon>Bacteroidota</taxon>
        <taxon>Chitinophagia</taxon>
        <taxon>Chitinophagales</taxon>
        <taxon>Chitinophagaceae</taxon>
        <taxon>Chitinophaga</taxon>
    </lineage>
</organism>
<gene>
    <name evidence="10" type="ORF">K1Y79_22370</name>
</gene>
<dbReference type="EMBL" id="JAICCF010000004">
    <property type="protein sequence ID" value="MBW8687099.1"/>
    <property type="molecule type" value="Genomic_DNA"/>
</dbReference>
<keyword evidence="3 7" id="KW-1134">Transmembrane beta strand</keyword>
<comment type="caution">
    <text evidence="10">The sequence shown here is derived from an EMBL/GenBank/DDBJ whole genome shotgun (WGS) entry which is preliminary data.</text>
</comment>
<protein>
    <submittedName>
        <fullName evidence="10">SusC/RagA family TonB-linked outer membrane protein</fullName>
    </submittedName>
</protein>
<comment type="similarity">
    <text evidence="7">Belongs to the TonB-dependent receptor family.</text>
</comment>
<dbReference type="SUPFAM" id="SSF49464">
    <property type="entry name" value="Carboxypeptidase regulatory domain-like"/>
    <property type="match status" value="1"/>
</dbReference>
<evidence type="ECO:0000256" key="4">
    <source>
        <dbReference type="ARBA" id="ARBA00022692"/>
    </source>
</evidence>
<comment type="subcellular location">
    <subcellularLocation>
        <location evidence="1 7">Cell outer membrane</location>
        <topology evidence="1 7">Multi-pass membrane protein</topology>
    </subcellularLocation>
</comment>
<keyword evidence="2 7" id="KW-0813">Transport</keyword>
<evidence type="ECO:0000313" key="10">
    <source>
        <dbReference type="EMBL" id="MBW8687099.1"/>
    </source>
</evidence>
<feature type="signal peptide" evidence="8">
    <location>
        <begin position="1"/>
        <end position="17"/>
    </location>
</feature>
<evidence type="ECO:0000256" key="2">
    <source>
        <dbReference type="ARBA" id="ARBA00022448"/>
    </source>
</evidence>
<keyword evidence="8" id="KW-0732">Signal</keyword>
<feature type="domain" description="TonB-dependent receptor plug" evidence="9">
    <location>
        <begin position="210"/>
        <end position="332"/>
    </location>
</feature>
<dbReference type="NCBIfam" id="TIGR04057">
    <property type="entry name" value="SusC_RagA_signa"/>
    <property type="match status" value="1"/>
</dbReference>
<keyword evidence="5 7" id="KW-0472">Membrane</keyword>
<name>A0ABS7GHC6_9BACT</name>
<evidence type="ECO:0000256" key="7">
    <source>
        <dbReference type="PROSITE-ProRule" id="PRU01360"/>
    </source>
</evidence>
<evidence type="ECO:0000256" key="1">
    <source>
        <dbReference type="ARBA" id="ARBA00004571"/>
    </source>
</evidence>
<dbReference type="Gene3D" id="2.40.170.20">
    <property type="entry name" value="TonB-dependent receptor, beta-barrel domain"/>
    <property type="match status" value="1"/>
</dbReference>
<sequence length="1180" mass="131096">MRLSTMILLVFIMQASARNSYSQRITYSCSNTPLEQVFKVIKQQTGYVVFYDQDIMSRTRPVTISAKDLPLESFLKDALDDQALDYSIENKTIIISRRETPTPVPYAIPVRNVAITGVIVDQRGVPVMRAIVRLMPTPDIGTNTNDDGTFTLSNVPPGSYTLEVRHLSFLTAHKKITVKDADMQVKIAMTPQQVELRGVVISTGYQKMEKANSPAAVETFSERDIQASPDINITRRLEGLKPGIRFDPRTNNIQIRSVNNFRNSAPLIVIDGFPALEQNLNLRPGYTPTYGDQVGTNSSVLSAFNPTDIESITILKDAAATAIWGSSAANGVIVIETKKGRRGETPVVSAGAAMSISAPANMKNLNAMNSRQYVDLEREMFDANFYQDPFTHWRYQNPSQAIATMFRARRGEISEQERDAVLEGLANTNNQSQIRNELLRPAVTQQYNLSVSGGGKNSSYFVSGNYSKDQPVYKSNGTTNYFMNSSLTTDMLGGRVRMTAGLNHNYSNSVVNSAALNAMVPGTFGLRPYDQLLDEQGNPKQYSILFKPEIEDSLRNKLGMLPWTYSAIDQLNYSNTRFLKQATRMQLNLSSRITSWAELQVAGMYQRSSQEMTQLDELESYITRDKLNTATSIQNGKPVYGIPVGGMLRRTNSFATDYSGRVQLNINKTWNTIHRLTLLAGSDIRESKSKGYRQTQYGFDENLGTAQPFNPSVLYRNFYGGNTSIGFEDGALTADIRRYLSYFSNANYSLMGKYHVSGSVRFDDFSVFGLDRRNRAVPLWSTGLKWDMNQERFMSGIKWLDALSLRATYGTAGTAPMSGSNFTVVNTYPAPVNTGLPYATIGSPGNQDLGWETTATLNGGLDAQILHGLLALNFDIYSKRSYGIIASLPFNTTYGWDNLWYNTATMRSHGFEFGINANVIRRANWSYNTTLNFSYNYNKVTDARFAPTVSSITGNTAIEGHPVDYLMALNFAGLDDRGQTLIRTAEGKTISSTDASALKPEDYTYQGRRQPPMFGGFLHTVRYKQLSLSARITYYLGHKIMKQDVTTNGYPLNGVAPGFAGSTRALANRWRNPGDEAFTTIPGVINANFTSISRYRDADINAISASHARFDQLTMSYILPAAVMKKLSFAKSVTMGATASNLGVIWRKNKDGIDPMYVLTQDFGSLAPSPTYTFNLNVSF</sequence>
<evidence type="ECO:0000256" key="3">
    <source>
        <dbReference type="ARBA" id="ARBA00022452"/>
    </source>
</evidence>
<evidence type="ECO:0000256" key="8">
    <source>
        <dbReference type="SAM" id="SignalP"/>
    </source>
</evidence>
<dbReference type="InterPro" id="IPR036942">
    <property type="entry name" value="Beta-barrel_TonB_sf"/>
</dbReference>
<dbReference type="Gene3D" id="2.170.130.10">
    <property type="entry name" value="TonB-dependent receptor, plug domain"/>
    <property type="match status" value="1"/>
</dbReference>
<keyword evidence="4 7" id="KW-0812">Transmembrane</keyword>
<dbReference type="InterPro" id="IPR012910">
    <property type="entry name" value="Plug_dom"/>
</dbReference>
<proteinExistence type="inferred from homology"/>
<reference evidence="10 11" key="1">
    <citation type="submission" date="2021-08" db="EMBL/GenBank/DDBJ databases">
        <title>The genome sequence of Chitinophaga sp. B61.</title>
        <authorList>
            <person name="Zhang X."/>
        </authorList>
    </citation>
    <scope>NUCLEOTIDE SEQUENCE [LARGE SCALE GENOMIC DNA]</scope>
    <source>
        <strain evidence="10 11">B61</strain>
    </source>
</reference>
<dbReference type="RefSeq" id="WP_220252425.1">
    <property type="nucleotide sequence ID" value="NZ_JAICCF010000004.1"/>
</dbReference>
<dbReference type="NCBIfam" id="TIGR04056">
    <property type="entry name" value="OMP_RagA_SusC"/>
    <property type="match status" value="1"/>
</dbReference>
<dbReference type="Pfam" id="PF07715">
    <property type="entry name" value="Plug"/>
    <property type="match status" value="1"/>
</dbReference>
<evidence type="ECO:0000259" key="9">
    <source>
        <dbReference type="Pfam" id="PF07715"/>
    </source>
</evidence>
<evidence type="ECO:0000313" key="11">
    <source>
        <dbReference type="Proteomes" id="UP000812961"/>
    </source>
</evidence>
<dbReference type="InterPro" id="IPR037066">
    <property type="entry name" value="Plug_dom_sf"/>
</dbReference>
<accession>A0ABS7GHC6</accession>
<dbReference type="SUPFAM" id="SSF56935">
    <property type="entry name" value="Porins"/>
    <property type="match status" value="1"/>
</dbReference>
<dbReference type="Pfam" id="PF13715">
    <property type="entry name" value="CarbopepD_reg_2"/>
    <property type="match status" value="1"/>
</dbReference>
<dbReference type="InterPro" id="IPR023997">
    <property type="entry name" value="TonB-dep_OMP_SusC/RagA_CS"/>
</dbReference>
<evidence type="ECO:0000256" key="5">
    <source>
        <dbReference type="ARBA" id="ARBA00023136"/>
    </source>
</evidence>
<keyword evidence="6 7" id="KW-0998">Cell outer membrane</keyword>
<keyword evidence="11" id="KW-1185">Reference proteome</keyword>
<dbReference type="Proteomes" id="UP000812961">
    <property type="component" value="Unassembled WGS sequence"/>
</dbReference>